<name>A0A6J5P5Y9_9CAUD</name>
<sequence>MTDREAFEERAAILQYDAGMSKAEAEKKAKALIEKREMLDKIAKMRENKH</sequence>
<organism evidence="1">
    <name type="scientific">uncultured Caudovirales phage</name>
    <dbReference type="NCBI Taxonomy" id="2100421"/>
    <lineage>
        <taxon>Viruses</taxon>
        <taxon>Duplodnaviria</taxon>
        <taxon>Heunggongvirae</taxon>
        <taxon>Uroviricota</taxon>
        <taxon>Caudoviricetes</taxon>
        <taxon>Peduoviridae</taxon>
        <taxon>Maltschvirus</taxon>
        <taxon>Maltschvirus maltsch</taxon>
    </lineage>
</organism>
<evidence type="ECO:0000313" key="1">
    <source>
        <dbReference type="EMBL" id="CAB4166607.1"/>
    </source>
</evidence>
<dbReference type="EMBL" id="LR796787">
    <property type="protein sequence ID" value="CAB4166607.1"/>
    <property type="molecule type" value="Genomic_DNA"/>
</dbReference>
<proteinExistence type="predicted"/>
<accession>A0A6J5P5Y9</accession>
<reference evidence="1" key="1">
    <citation type="submission" date="2020-04" db="EMBL/GenBank/DDBJ databases">
        <authorList>
            <person name="Chiriac C."/>
            <person name="Salcher M."/>
            <person name="Ghai R."/>
            <person name="Kavagutti S V."/>
        </authorList>
    </citation>
    <scope>NUCLEOTIDE SEQUENCE</scope>
</reference>
<gene>
    <name evidence="1" type="ORF">UFOVP835_45</name>
</gene>
<protein>
    <submittedName>
        <fullName evidence="1">Uncharacterized protein</fullName>
    </submittedName>
</protein>